<organism evidence="1 2">
    <name type="scientific">Oikopleura dioica</name>
    <name type="common">Tunicate</name>
    <dbReference type="NCBI Taxonomy" id="34765"/>
    <lineage>
        <taxon>Eukaryota</taxon>
        <taxon>Metazoa</taxon>
        <taxon>Chordata</taxon>
        <taxon>Tunicata</taxon>
        <taxon>Appendicularia</taxon>
        <taxon>Copelata</taxon>
        <taxon>Oikopleuridae</taxon>
        <taxon>Oikopleura</taxon>
    </lineage>
</organism>
<reference evidence="1 2" key="1">
    <citation type="submission" date="2021-04" db="EMBL/GenBank/DDBJ databases">
        <authorList>
            <person name="Bliznina A."/>
        </authorList>
    </citation>
    <scope>NUCLEOTIDE SEQUENCE [LARGE SCALE GENOMIC DNA]</scope>
</reference>
<protein>
    <submittedName>
        <fullName evidence="1">Oidioi.mRNA.OKI2018_I69.chr2.g5273.t1.cds</fullName>
    </submittedName>
</protein>
<evidence type="ECO:0000313" key="1">
    <source>
        <dbReference type="EMBL" id="CAG5110926.1"/>
    </source>
</evidence>
<name>A0ABN7SZZ3_OIKDI</name>
<keyword evidence="2" id="KW-1185">Reference proteome</keyword>
<accession>A0ABN7SZZ3</accession>
<dbReference type="Proteomes" id="UP001158576">
    <property type="component" value="Chromosome 2"/>
</dbReference>
<proteinExistence type="predicted"/>
<sequence length="241" mass="27328">MASAPKKSKIDVEAKVIEKIRNNDGVWAKCTHPPVVESKCGHNKPKPFFNVRKKECLYYRRDWENHVKNCREVPTISIQDKVANRNCYSSKQLDVITTQQALLTAVTSATLDFWSKSELLPLYKAVICPLGGTEASAEALITDARWIGRKLDELNSELEALFIKKAPILARNGQLTCLIDHQVQNRGPKEECGKYLGIMIVILDILKYEKIPLMIGFEPIETSASLENLDPVRRILEVNYF</sequence>
<gene>
    <name evidence="1" type="ORF">OKIOD_LOCUS14038</name>
</gene>
<dbReference type="EMBL" id="OU015567">
    <property type="protein sequence ID" value="CAG5110926.1"/>
    <property type="molecule type" value="Genomic_DNA"/>
</dbReference>
<evidence type="ECO:0000313" key="2">
    <source>
        <dbReference type="Proteomes" id="UP001158576"/>
    </source>
</evidence>